<evidence type="ECO:0000256" key="5">
    <source>
        <dbReference type="ARBA" id="ARBA00022777"/>
    </source>
</evidence>
<dbReference type="GO" id="GO:0004674">
    <property type="term" value="F:protein serine/threonine kinase activity"/>
    <property type="evidence" value="ECO:0007669"/>
    <property type="project" value="UniProtKB-EC"/>
</dbReference>
<name>A0ABV1VTM5_9ACTN</name>
<accession>A0ABV1VTM5</accession>
<dbReference type="PROSITE" id="PS00108">
    <property type="entry name" value="PROTEIN_KINASE_ST"/>
    <property type="match status" value="1"/>
</dbReference>
<keyword evidence="4 7" id="KW-0547">Nucleotide-binding</keyword>
<dbReference type="CDD" id="cd14014">
    <property type="entry name" value="STKc_PknB_like"/>
    <property type="match status" value="1"/>
</dbReference>
<dbReference type="EC" id="2.7.11.1" evidence="2"/>
<evidence type="ECO:0000256" key="7">
    <source>
        <dbReference type="PROSITE-ProRule" id="PRU10141"/>
    </source>
</evidence>
<dbReference type="SMART" id="SM00220">
    <property type="entry name" value="S_TKc"/>
    <property type="match status" value="1"/>
</dbReference>
<dbReference type="Pfam" id="PF00069">
    <property type="entry name" value="Pkinase"/>
    <property type="match status" value="1"/>
</dbReference>
<evidence type="ECO:0000256" key="1">
    <source>
        <dbReference type="ARBA" id="ARBA00010886"/>
    </source>
</evidence>
<reference evidence="10 11" key="1">
    <citation type="submission" date="2024-06" db="EMBL/GenBank/DDBJ databases">
        <title>The Natural Products Discovery Center: Release of the First 8490 Sequenced Strains for Exploring Actinobacteria Biosynthetic Diversity.</title>
        <authorList>
            <person name="Kalkreuter E."/>
            <person name="Kautsar S.A."/>
            <person name="Yang D."/>
            <person name="Bader C.D."/>
            <person name="Teijaro C.N."/>
            <person name="Fluegel L."/>
            <person name="Davis C.M."/>
            <person name="Simpson J.R."/>
            <person name="Lauterbach L."/>
            <person name="Steele A.D."/>
            <person name="Gui C."/>
            <person name="Meng S."/>
            <person name="Li G."/>
            <person name="Viehrig K."/>
            <person name="Ye F."/>
            <person name="Su P."/>
            <person name="Kiefer A.F."/>
            <person name="Nichols A."/>
            <person name="Cepeda A.J."/>
            <person name="Yan W."/>
            <person name="Fan B."/>
            <person name="Jiang Y."/>
            <person name="Adhikari A."/>
            <person name="Zheng C.-J."/>
            <person name="Schuster L."/>
            <person name="Cowan T.M."/>
            <person name="Smanski M.J."/>
            <person name="Chevrette M.G."/>
            <person name="De Carvalho L.P.S."/>
            <person name="Shen B."/>
        </authorList>
    </citation>
    <scope>NUCLEOTIDE SEQUENCE [LARGE SCALE GENOMIC DNA]</scope>
    <source>
        <strain evidence="10 11">NPDC000632</strain>
    </source>
</reference>
<dbReference type="PANTHER" id="PTHR43671:SF13">
    <property type="entry name" value="SERINE_THREONINE-PROTEIN KINASE NEK2"/>
    <property type="match status" value="1"/>
</dbReference>
<evidence type="ECO:0000313" key="11">
    <source>
        <dbReference type="Proteomes" id="UP001490330"/>
    </source>
</evidence>
<organism evidence="10 11">
    <name type="scientific">Streptomyces flaveolus</name>
    <dbReference type="NCBI Taxonomy" id="67297"/>
    <lineage>
        <taxon>Bacteria</taxon>
        <taxon>Bacillati</taxon>
        <taxon>Actinomycetota</taxon>
        <taxon>Actinomycetes</taxon>
        <taxon>Kitasatosporales</taxon>
        <taxon>Streptomycetaceae</taxon>
        <taxon>Streptomyces</taxon>
    </lineage>
</organism>
<comment type="caution">
    <text evidence="10">The sequence shown here is derived from an EMBL/GenBank/DDBJ whole genome shotgun (WGS) entry which is preliminary data.</text>
</comment>
<dbReference type="Proteomes" id="UP001490330">
    <property type="component" value="Unassembled WGS sequence"/>
</dbReference>
<dbReference type="PROSITE" id="PS00107">
    <property type="entry name" value="PROTEIN_KINASE_ATP"/>
    <property type="match status" value="1"/>
</dbReference>
<feature type="domain" description="Protein kinase" evidence="9">
    <location>
        <begin position="15"/>
        <end position="273"/>
    </location>
</feature>
<dbReference type="PROSITE" id="PS50011">
    <property type="entry name" value="PROTEIN_KINASE_DOM"/>
    <property type="match status" value="1"/>
</dbReference>
<feature type="compositionally biased region" description="Pro residues" evidence="8">
    <location>
        <begin position="365"/>
        <end position="375"/>
    </location>
</feature>
<gene>
    <name evidence="10" type="ORF">ABT322_40370</name>
</gene>
<sequence length="679" mass="70322">MDALAPGDPARIGPYRIIGRLGAGGMGRVYLARSEGGRTVAVKTVHDGFAQNREFRLRFAQEVAAARRVGGAWTAPVLDADTEGSAPWVATGYIPGPDLHEVVARSHGPLPPVSVLALANGLGHALSAIHRAGLVHRDLKPSNILVTADGPRVVDFGIARTLETPVDGLLTRTGAVIGSPGFMSPEQVRGERLTPASDVFGLGTVLAFAATGRTPFGALDSGAHALMFRIAEEEPDLSGLQPPVEELVRNCLRKEPARRPTTAELVARTEAWALDAVPAWLPGALLVWLGSRAGRLLDADAPSPSDPPAPSPAGPGTPPALTRAEPGTPSPAEPDIPPSRAERGVPFAAALGNPPSPSDLSAPFPAEPGTPPPPAGTGTSLLPADSGVPSSAEPAPPVVAPGRPRARGRKRVMLVAVAVAAVLGTAAVLLPRLGKEDAKGADGGSAARTPSSTAGSSAPPAFASFTGTWSGEVEGGGTRPVPERLLFQITEGGAQAEYVIQYRDISCRSKAWLAGGKDWKDGQTSFPYTLMSATEPDTLCPRNEHTLAVEGDVLRWRSAGATAVLRRTVTDPKAVDQYRGTWVTQDNGTRLELSIASALPGRQVDLHGGIDNPCVANGVVVAAGPDALLVGDTDPGGPEMGVCYGHGTFDIVPAGEGRLRVITNRNVSYFFTRTSRSPA</sequence>
<dbReference type="Gene3D" id="3.30.200.20">
    <property type="entry name" value="Phosphorylase Kinase, domain 1"/>
    <property type="match status" value="1"/>
</dbReference>
<feature type="compositionally biased region" description="Pro residues" evidence="8">
    <location>
        <begin position="304"/>
        <end position="318"/>
    </location>
</feature>
<evidence type="ECO:0000256" key="6">
    <source>
        <dbReference type="ARBA" id="ARBA00022840"/>
    </source>
</evidence>
<keyword evidence="11" id="KW-1185">Reference proteome</keyword>
<dbReference type="PANTHER" id="PTHR43671">
    <property type="entry name" value="SERINE/THREONINE-PROTEIN KINASE NEK"/>
    <property type="match status" value="1"/>
</dbReference>
<evidence type="ECO:0000256" key="2">
    <source>
        <dbReference type="ARBA" id="ARBA00012513"/>
    </source>
</evidence>
<dbReference type="InterPro" id="IPR017441">
    <property type="entry name" value="Protein_kinase_ATP_BS"/>
</dbReference>
<evidence type="ECO:0000259" key="9">
    <source>
        <dbReference type="PROSITE" id="PS50011"/>
    </source>
</evidence>
<evidence type="ECO:0000313" key="10">
    <source>
        <dbReference type="EMBL" id="MER6909842.1"/>
    </source>
</evidence>
<dbReference type="InterPro" id="IPR050660">
    <property type="entry name" value="NEK_Ser/Thr_kinase"/>
</dbReference>
<feature type="compositionally biased region" description="Low complexity" evidence="8">
    <location>
        <begin position="444"/>
        <end position="462"/>
    </location>
</feature>
<dbReference type="RefSeq" id="WP_350726205.1">
    <property type="nucleotide sequence ID" value="NZ_JBEPCO010000089.1"/>
</dbReference>
<dbReference type="InterPro" id="IPR011009">
    <property type="entry name" value="Kinase-like_dom_sf"/>
</dbReference>
<dbReference type="SUPFAM" id="SSF56112">
    <property type="entry name" value="Protein kinase-like (PK-like)"/>
    <property type="match status" value="1"/>
</dbReference>
<evidence type="ECO:0000256" key="4">
    <source>
        <dbReference type="ARBA" id="ARBA00022741"/>
    </source>
</evidence>
<dbReference type="Gene3D" id="1.10.510.10">
    <property type="entry name" value="Transferase(Phosphotransferase) domain 1"/>
    <property type="match status" value="1"/>
</dbReference>
<dbReference type="InterPro" id="IPR000719">
    <property type="entry name" value="Prot_kinase_dom"/>
</dbReference>
<keyword evidence="3 10" id="KW-0808">Transferase</keyword>
<comment type="similarity">
    <text evidence="1">Belongs to the protein kinase superfamily. NEK Ser/Thr protein kinase family. NIMA subfamily.</text>
</comment>
<feature type="region of interest" description="Disordered" evidence="8">
    <location>
        <begin position="436"/>
        <end position="462"/>
    </location>
</feature>
<feature type="region of interest" description="Disordered" evidence="8">
    <location>
        <begin position="299"/>
        <end position="406"/>
    </location>
</feature>
<evidence type="ECO:0000256" key="8">
    <source>
        <dbReference type="SAM" id="MobiDB-lite"/>
    </source>
</evidence>
<dbReference type="InterPro" id="IPR008271">
    <property type="entry name" value="Ser/Thr_kinase_AS"/>
</dbReference>
<keyword evidence="6 7" id="KW-0067">ATP-binding</keyword>
<keyword evidence="5 10" id="KW-0418">Kinase</keyword>
<proteinExistence type="inferred from homology"/>
<evidence type="ECO:0000256" key="3">
    <source>
        <dbReference type="ARBA" id="ARBA00022679"/>
    </source>
</evidence>
<feature type="binding site" evidence="7">
    <location>
        <position position="43"/>
    </location>
    <ligand>
        <name>ATP</name>
        <dbReference type="ChEBI" id="CHEBI:30616"/>
    </ligand>
</feature>
<dbReference type="EMBL" id="JBEPCV010000082">
    <property type="protein sequence ID" value="MER6909842.1"/>
    <property type="molecule type" value="Genomic_DNA"/>
</dbReference>
<feature type="compositionally biased region" description="Pro residues" evidence="8">
    <location>
        <begin position="328"/>
        <end position="337"/>
    </location>
</feature>
<protein>
    <recommendedName>
        <fullName evidence="2">non-specific serine/threonine protein kinase</fullName>
        <ecNumber evidence="2">2.7.11.1</ecNumber>
    </recommendedName>
</protein>